<proteinExistence type="predicted"/>
<dbReference type="Proteomes" id="UP000596427">
    <property type="component" value="Chromosome"/>
</dbReference>
<reference evidence="1 2" key="1">
    <citation type="submission" date="2020-10" db="EMBL/GenBank/DDBJ databases">
        <title>Degradation of 1,4-Dioxane by Xanthobacter sp. YN2, via a Novel Group-2 Soluble Di-Iron Monooxygenase.</title>
        <authorList>
            <person name="Ma F."/>
            <person name="Wang Y."/>
            <person name="Yang J."/>
            <person name="Guo H."/>
            <person name="Su D."/>
            <person name="Yu L."/>
        </authorList>
    </citation>
    <scope>NUCLEOTIDE SEQUENCE [LARGE SCALE GENOMIC DNA]</scope>
    <source>
        <strain evidence="1 2">YN2</strain>
    </source>
</reference>
<gene>
    <name evidence="1" type="ORF">EZH22_28370</name>
</gene>
<protein>
    <submittedName>
        <fullName evidence="1">EexN family lipoprotein</fullName>
    </submittedName>
</protein>
<dbReference type="InterPro" id="IPR047937">
    <property type="entry name" value="Eex_IncN-like"/>
</dbReference>
<keyword evidence="1" id="KW-0449">Lipoprotein</keyword>
<organism evidence="1 2">
    <name type="scientific">Xanthobacter dioxanivorans</name>
    <dbReference type="NCBI Taxonomy" id="2528964"/>
    <lineage>
        <taxon>Bacteria</taxon>
        <taxon>Pseudomonadati</taxon>
        <taxon>Pseudomonadota</taxon>
        <taxon>Alphaproteobacteria</taxon>
        <taxon>Hyphomicrobiales</taxon>
        <taxon>Xanthobacteraceae</taxon>
        <taxon>Xanthobacter</taxon>
    </lineage>
</organism>
<dbReference type="NCBIfam" id="NF033894">
    <property type="entry name" value="Eex_IncN"/>
    <property type="match status" value="1"/>
</dbReference>
<evidence type="ECO:0000313" key="1">
    <source>
        <dbReference type="EMBL" id="QRG06752.1"/>
    </source>
</evidence>
<sequence length="77" mass="8202">MRRIVALFLMLPLAGCLEPGEGTRTVSDYLGDDALRAAQLAKCQENPGTLAETPNCKNATEANGKARLQRMNKALGG</sequence>
<dbReference type="EMBL" id="CP063362">
    <property type="protein sequence ID" value="QRG06752.1"/>
    <property type="molecule type" value="Genomic_DNA"/>
</dbReference>
<evidence type="ECO:0000313" key="2">
    <source>
        <dbReference type="Proteomes" id="UP000596427"/>
    </source>
</evidence>
<accession>A0A974PNB8</accession>
<dbReference type="KEGG" id="xdi:EZH22_28370"/>
<dbReference type="AlphaFoldDB" id="A0A974PNB8"/>
<keyword evidence="2" id="KW-1185">Reference proteome</keyword>
<name>A0A974PNB8_9HYPH</name>